<dbReference type="PANTHER" id="PTHR15157:SF5">
    <property type="entry name" value="UV RADIATION RESISTANCE-ASSOCIATED GENE PROTEIN"/>
    <property type="match status" value="1"/>
</dbReference>
<feature type="coiled-coil region" evidence="4">
    <location>
        <begin position="309"/>
        <end position="343"/>
    </location>
</feature>
<evidence type="ECO:0000256" key="2">
    <source>
        <dbReference type="ARBA" id="ARBA00013807"/>
    </source>
</evidence>
<dbReference type="GO" id="GO:0032991">
    <property type="term" value="C:protein-containing complex"/>
    <property type="evidence" value="ECO:0007669"/>
    <property type="project" value="UniProtKB-ARBA"/>
</dbReference>
<feature type="compositionally biased region" description="Basic and acidic residues" evidence="5">
    <location>
        <begin position="104"/>
        <end position="121"/>
    </location>
</feature>
<feature type="region of interest" description="Disordered" evidence="5">
    <location>
        <begin position="398"/>
        <end position="425"/>
    </location>
</feature>
<dbReference type="GO" id="GO:0000323">
    <property type="term" value="C:lytic vacuole"/>
    <property type="evidence" value="ECO:0007669"/>
    <property type="project" value="TreeGrafter"/>
</dbReference>
<evidence type="ECO:0000313" key="8">
    <source>
        <dbReference type="Proteomes" id="UP000803884"/>
    </source>
</evidence>
<dbReference type="AlphaFoldDB" id="A0AB34L0N4"/>
<feature type="transmembrane region" description="Helical" evidence="6">
    <location>
        <begin position="808"/>
        <end position="826"/>
    </location>
</feature>
<evidence type="ECO:0000256" key="4">
    <source>
        <dbReference type="SAM" id="Coils"/>
    </source>
</evidence>
<evidence type="ECO:0000313" key="7">
    <source>
        <dbReference type="EMBL" id="KAL1589907.1"/>
    </source>
</evidence>
<comment type="similarity">
    <text evidence="1">Belongs to the ATG14 family.</text>
</comment>
<comment type="caution">
    <text evidence="7">The sequence shown here is derived from an EMBL/GenBank/DDBJ whole genome shotgun (WGS) entry which is preliminary data.</text>
</comment>
<evidence type="ECO:0000256" key="3">
    <source>
        <dbReference type="ARBA" id="ARBA00023054"/>
    </source>
</evidence>
<sequence>MASKDSTQRAQSADAVAGRRDRPWLLPYNCRLRNVISISLRNLSLHTSPSSRRRGQTIDDDAVPNTLVSPAKLVALREKKTLGHSRSSSDLRRVPEDGSYSDVESAKRDTGSPKRNRDSSHAHNVGNGTPRTPPRPSFAKLRRRSTLEWANASPQSRQERLEGLTADRMADAFFSLHAEGVQDPIYVSEVVEHTMNPTFRSIDLDLAAPGTTRLDELNMRVWVKSTKWDNWRQLLETSLKLRELQYLCKHLEDLDRPLPHNAIVFSLPDGVYTTFNSLAEYVPPPMAPLARANSTRRLHTSSFDALLRLSKLDDSIQDALATRKQLAAELEAILQENRTAMTERDRVAEAQDRLKTIEYAKKTVSKQLEKARMQQEEKRKVLAGRRDLMAADTKNNKLQGDDMRESRTEIPGRRHTLEQSKKDVQSQRRRICEDLQKVYPIQPIKNKALAFTIRDLPLPNSEEIDGSPPETIAAALGHVAHILQLLSFYLGTPLPYPVNPRSSTSTVYDPISLLPSEARKATTADGEKTLRTYPLFSRGVPRFRFEYALFLLNKDIQLMLDTGFGVRVLDIRHTLPNLKYLLYVATAGEGELPARKAGGIRGLMRGAGSESRAASSDSTSSALSGILWHGVRQDDGKGRGAASHPVNYDCKTASLPERDVEDWVWQKGTYAPSQAAQRRSGFRILFAQSTSGFARGVPTTLHNARVLEGLELPSCSLCSFQQTAGVFSSHALPKSRSGSNGSRLGLVFRTPQKKNCSMGLFAISYDFGTRSATALNLSYAFDLEQFGTLPSNALRTLIDQLMESRAQWGHPLFLPCIFLVAHAARVKSYINGTIGSEIAIVKDCVGVTRAGTSQKAFLTQTYAADEAKQPELFVDGRLQRQDAKRLTEKINDLSTSIIYAKRSPLWDTQVAKFLLGILGQDEEVQKSDEAASKMFKEMLEYVSNFSEGCLEEAESAEAQMKLQLEILYTSIAQDDGQTSARLAASAGRDSTSMKIIALITAAYLPGTFVATLLSMDMFKWQFPASDAATGINRASPDFWIYWAVTIPLTIVTISGWAIWWKFEKYRFDRDVRRTVDM</sequence>
<organism evidence="7 8">
    <name type="scientific">Cladosporium halotolerans</name>
    <dbReference type="NCBI Taxonomy" id="1052096"/>
    <lineage>
        <taxon>Eukaryota</taxon>
        <taxon>Fungi</taxon>
        <taxon>Dikarya</taxon>
        <taxon>Ascomycota</taxon>
        <taxon>Pezizomycotina</taxon>
        <taxon>Dothideomycetes</taxon>
        <taxon>Dothideomycetidae</taxon>
        <taxon>Cladosporiales</taxon>
        <taxon>Cladosporiaceae</taxon>
        <taxon>Cladosporium</taxon>
    </lineage>
</organism>
<dbReference type="GO" id="GO:0005768">
    <property type="term" value="C:endosome"/>
    <property type="evidence" value="ECO:0007669"/>
    <property type="project" value="TreeGrafter"/>
</dbReference>
<feature type="transmembrane region" description="Helical" evidence="6">
    <location>
        <begin position="995"/>
        <end position="1018"/>
    </location>
</feature>
<keyword evidence="6" id="KW-1133">Transmembrane helix</keyword>
<feature type="transmembrane region" description="Helical" evidence="6">
    <location>
        <begin position="1038"/>
        <end position="1059"/>
    </location>
</feature>
<dbReference type="GO" id="GO:0035493">
    <property type="term" value="P:SNARE complex assembly"/>
    <property type="evidence" value="ECO:0007669"/>
    <property type="project" value="TreeGrafter"/>
</dbReference>
<dbReference type="GO" id="GO:0000149">
    <property type="term" value="F:SNARE binding"/>
    <property type="evidence" value="ECO:0007669"/>
    <property type="project" value="TreeGrafter"/>
</dbReference>
<feature type="region of interest" description="Disordered" evidence="5">
    <location>
        <begin position="78"/>
        <end position="140"/>
    </location>
</feature>
<dbReference type="Proteomes" id="UP000803884">
    <property type="component" value="Unassembled WGS sequence"/>
</dbReference>
<keyword evidence="6" id="KW-0472">Membrane</keyword>
<evidence type="ECO:0000256" key="6">
    <source>
        <dbReference type="SAM" id="Phobius"/>
    </source>
</evidence>
<dbReference type="RefSeq" id="XP_069233012.1">
    <property type="nucleotide sequence ID" value="XM_069369942.1"/>
</dbReference>
<feature type="compositionally biased region" description="Basic and acidic residues" evidence="5">
    <location>
        <begin position="78"/>
        <end position="96"/>
    </location>
</feature>
<dbReference type="Gene3D" id="1.20.58.340">
    <property type="entry name" value="Magnesium transport protein CorA, transmembrane region"/>
    <property type="match status" value="1"/>
</dbReference>
<dbReference type="PANTHER" id="PTHR15157">
    <property type="entry name" value="UV RADIATION RESISTANCE-ASSOCIATED GENE PROTEIN"/>
    <property type="match status" value="1"/>
</dbReference>
<dbReference type="InterPro" id="IPR018791">
    <property type="entry name" value="UV_resistance/autophagy_Atg14"/>
</dbReference>
<keyword evidence="6" id="KW-0812">Transmembrane</keyword>
<dbReference type="EMBL" id="JAAQHG020000003">
    <property type="protein sequence ID" value="KAL1589907.1"/>
    <property type="molecule type" value="Genomic_DNA"/>
</dbReference>
<protein>
    <recommendedName>
        <fullName evidence="2">Autophagy-related protein 14</fullName>
    </recommendedName>
</protein>
<dbReference type="GeneID" id="96002780"/>
<feature type="compositionally biased region" description="Basic and acidic residues" evidence="5">
    <location>
        <begin position="399"/>
        <end position="425"/>
    </location>
</feature>
<keyword evidence="8" id="KW-1185">Reference proteome</keyword>
<proteinExistence type="inferred from homology"/>
<keyword evidence="3 4" id="KW-0175">Coiled coil</keyword>
<gene>
    <name evidence="7" type="ORF">WHR41_01336</name>
</gene>
<dbReference type="Pfam" id="PF10186">
    <property type="entry name" value="ATG14"/>
    <property type="match status" value="1"/>
</dbReference>
<reference evidence="7 8" key="1">
    <citation type="journal article" date="2020" name="Microbiol. Resour. Announc.">
        <title>Draft Genome Sequence of a Cladosporium Species Isolated from the Mesophotic Ascidian Didemnum maculosum.</title>
        <authorList>
            <person name="Gioti A."/>
            <person name="Siaperas R."/>
            <person name="Nikolaivits E."/>
            <person name="Le Goff G."/>
            <person name="Ouazzani J."/>
            <person name="Kotoulas G."/>
            <person name="Topakas E."/>
        </authorList>
    </citation>
    <scope>NUCLEOTIDE SEQUENCE [LARGE SCALE GENOMIC DNA]</scope>
    <source>
        <strain evidence="7 8">TM138-S3</strain>
    </source>
</reference>
<evidence type="ECO:0000256" key="5">
    <source>
        <dbReference type="SAM" id="MobiDB-lite"/>
    </source>
</evidence>
<name>A0AB34L0N4_9PEZI</name>
<evidence type="ECO:0000256" key="1">
    <source>
        <dbReference type="ARBA" id="ARBA00009574"/>
    </source>
</evidence>
<accession>A0AB34L0N4</accession>